<dbReference type="Proteomes" id="UP000663844">
    <property type="component" value="Unassembled WGS sequence"/>
</dbReference>
<organism evidence="10 13">
    <name type="scientific">Adineta steineri</name>
    <dbReference type="NCBI Taxonomy" id="433720"/>
    <lineage>
        <taxon>Eukaryota</taxon>
        <taxon>Metazoa</taxon>
        <taxon>Spiralia</taxon>
        <taxon>Gnathifera</taxon>
        <taxon>Rotifera</taxon>
        <taxon>Eurotatoria</taxon>
        <taxon>Bdelloidea</taxon>
        <taxon>Adinetida</taxon>
        <taxon>Adinetidae</taxon>
        <taxon>Adineta</taxon>
    </lineage>
</organism>
<dbReference type="EMBL" id="CAJNON010000139">
    <property type="protein sequence ID" value="CAF1022825.1"/>
    <property type="molecule type" value="Genomic_DNA"/>
</dbReference>
<dbReference type="SUPFAM" id="SSF81321">
    <property type="entry name" value="Family A G protein-coupled receptor-like"/>
    <property type="match status" value="1"/>
</dbReference>
<evidence type="ECO:0000256" key="5">
    <source>
        <dbReference type="ARBA" id="ARBA00023136"/>
    </source>
</evidence>
<evidence type="ECO:0000256" key="4">
    <source>
        <dbReference type="ARBA" id="ARBA00023040"/>
    </source>
</evidence>
<dbReference type="AlphaFoldDB" id="A0A814IEC9"/>
<feature type="domain" description="G-protein coupled receptors family 1 profile" evidence="9">
    <location>
        <begin position="28"/>
        <end position="277"/>
    </location>
</feature>
<evidence type="ECO:0000313" key="10">
    <source>
        <dbReference type="EMBL" id="CAF1022825.1"/>
    </source>
</evidence>
<dbReference type="EMBL" id="CAJOAZ010004064">
    <property type="protein sequence ID" value="CAF4042260.1"/>
    <property type="molecule type" value="Genomic_DNA"/>
</dbReference>
<dbReference type="OrthoDB" id="10284750at2759"/>
<evidence type="ECO:0000256" key="6">
    <source>
        <dbReference type="ARBA" id="ARBA00023170"/>
    </source>
</evidence>
<evidence type="ECO:0000313" key="13">
    <source>
        <dbReference type="Proteomes" id="UP000663891"/>
    </source>
</evidence>
<dbReference type="Proteomes" id="UP000663891">
    <property type="component" value="Unassembled WGS sequence"/>
</dbReference>
<feature type="transmembrane region" description="Helical" evidence="8">
    <location>
        <begin position="169"/>
        <end position="192"/>
    </location>
</feature>
<feature type="transmembrane region" description="Helical" evidence="8">
    <location>
        <begin position="132"/>
        <end position="149"/>
    </location>
</feature>
<evidence type="ECO:0000259" key="9">
    <source>
        <dbReference type="PROSITE" id="PS50262"/>
    </source>
</evidence>
<dbReference type="InterPro" id="IPR017452">
    <property type="entry name" value="GPCR_Rhodpsn_7TM"/>
</dbReference>
<evidence type="ECO:0000313" key="11">
    <source>
        <dbReference type="EMBL" id="CAF3887724.1"/>
    </source>
</evidence>
<evidence type="ECO:0000256" key="7">
    <source>
        <dbReference type="ARBA" id="ARBA00023224"/>
    </source>
</evidence>
<keyword evidence="3 8" id="KW-1133">Transmembrane helix</keyword>
<dbReference type="PANTHER" id="PTHR24243:SF230">
    <property type="entry name" value="G-PROTEIN COUPLED RECEPTORS FAMILY 1 PROFILE DOMAIN-CONTAINING PROTEIN"/>
    <property type="match status" value="1"/>
</dbReference>
<keyword evidence="2 8" id="KW-0812">Transmembrane</keyword>
<evidence type="ECO:0000256" key="1">
    <source>
        <dbReference type="ARBA" id="ARBA00004141"/>
    </source>
</evidence>
<dbReference type="PANTHER" id="PTHR24243">
    <property type="entry name" value="G-PROTEIN COUPLED RECEPTOR"/>
    <property type="match status" value="1"/>
</dbReference>
<comment type="subcellular location">
    <subcellularLocation>
        <location evidence="1">Membrane</location>
        <topology evidence="1">Multi-pass membrane protein</topology>
    </subcellularLocation>
</comment>
<feature type="transmembrane region" description="Helical" evidence="8">
    <location>
        <begin position="16"/>
        <end position="36"/>
    </location>
</feature>
<feature type="transmembrane region" description="Helical" evidence="8">
    <location>
        <begin position="48"/>
        <end position="73"/>
    </location>
</feature>
<feature type="transmembrane region" description="Helical" evidence="8">
    <location>
        <begin position="257"/>
        <end position="277"/>
    </location>
</feature>
<gene>
    <name evidence="11" type="ORF">OKA104_LOCUS23487</name>
    <name evidence="12" type="ORF">OXD698_LOCUS31995</name>
    <name evidence="10" type="ORF">VCS650_LOCUS15893</name>
</gene>
<protein>
    <recommendedName>
        <fullName evidence="9">G-protein coupled receptors family 1 profile domain-containing protein</fullName>
    </recommendedName>
</protein>
<reference evidence="10" key="1">
    <citation type="submission" date="2021-02" db="EMBL/GenBank/DDBJ databases">
        <authorList>
            <person name="Nowell W R."/>
        </authorList>
    </citation>
    <scope>NUCLEOTIDE SEQUENCE</scope>
</reference>
<name>A0A814IEC9_9BILA</name>
<dbReference type="Pfam" id="PF00001">
    <property type="entry name" value="7tm_1"/>
    <property type="match status" value="1"/>
</dbReference>
<sequence length="343" mass="39931">MTITILPFIQQGITRYGITICLILGPLGNIFNCMVFTRSSHRNIPSSVYFLSLSVFGIIHSIWSFTPILYALYHPDPQNYSVFYCKIRLYGSHTLGLCLRYVIMLACVDRFLVTRTNVRIRSLSSVNMARKLVFIMFVLCSLIAIQILVTEDIKNGICTMLTTYKLPYSIYQIIVISIIPPMLMCIFSILTIRKLHQRRDIIQMHVKRKDRYLMRMVIAEVMINVLTSIPYSANLLYGALTYYVVNKSALRLEIESFISYIAQFIIYFLGIAPFYLFMLASKPFRKEFINLFINFWNKYIIRLTRIVPLYDPNISRINNGRAINHDRQQKATLNQEKNTTSIV</sequence>
<dbReference type="GO" id="GO:0005886">
    <property type="term" value="C:plasma membrane"/>
    <property type="evidence" value="ECO:0007669"/>
    <property type="project" value="TreeGrafter"/>
</dbReference>
<evidence type="ECO:0000256" key="2">
    <source>
        <dbReference type="ARBA" id="ARBA00022692"/>
    </source>
</evidence>
<dbReference type="EMBL" id="CAJOAY010001798">
    <property type="protein sequence ID" value="CAF3887724.1"/>
    <property type="molecule type" value="Genomic_DNA"/>
</dbReference>
<comment type="caution">
    <text evidence="10">The sequence shown here is derived from an EMBL/GenBank/DDBJ whole genome shotgun (WGS) entry which is preliminary data.</text>
</comment>
<keyword evidence="6" id="KW-0675">Receptor</keyword>
<dbReference type="Gene3D" id="1.20.1070.10">
    <property type="entry name" value="Rhodopsin 7-helix transmembrane proteins"/>
    <property type="match status" value="1"/>
</dbReference>
<proteinExistence type="predicted"/>
<dbReference type="InterPro" id="IPR000276">
    <property type="entry name" value="GPCR_Rhodpsn"/>
</dbReference>
<evidence type="ECO:0000256" key="3">
    <source>
        <dbReference type="ARBA" id="ARBA00022989"/>
    </source>
</evidence>
<dbReference type="GO" id="GO:0004930">
    <property type="term" value="F:G protein-coupled receptor activity"/>
    <property type="evidence" value="ECO:0007669"/>
    <property type="project" value="UniProtKB-KW"/>
</dbReference>
<dbReference type="PROSITE" id="PS50262">
    <property type="entry name" value="G_PROTEIN_RECEP_F1_2"/>
    <property type="match status" value="1"/>
</dbReference>
<dbReference type="Proteomes" id="UP000663881">
    <property type="component" value="Unassembled WGS sequence"/>
</dbReference>
<feature type="transmembrane region" description="Helical" evidence="8">
    <location>
        <begin position="212"/>
        <end position="237"/>
    </location>
</feature>
<evidence type="ECO:0000256" key="8">
    <source>
        <dbReference type="SAM" id="Phobius"/>
    </source>
</evidence>
<accession>A0A814IEC9</accession>
<evidence type="ECO:0000313" key="12">
    <source>
        <dbReference type="EMBL" id="CAF4042260.1"/>
    </source>
</evidence>
<keyword evidence="5 8" id="KW-0472">Membrane</keyword>
<keyword evidence="4" id="KW-0297">G-protein coupled receptor</keyword>
<keyword evidence="7" id="KW-0807">Transducer</keyword>
<feature type="transmembrane region" description="Helical" evidence="8">
    <location>
        <begin position="93"/>
        <end position="112"/>
    </location>
</feature>